<evidence type="ECO:0000313" key="4">
    <source>
        <dbReference type="Proteomes" id="UP000835052"/>
    </source>
</evidence>
<feature type="compositionally biased region" description="Low complexity" evidence="2">
    <location>
        <begin position="228"/>
        <end position="250"/>
    </location>
</feature>
<evidence type="ECO:0000256" key="1">
    <source>
        <dbReference type="SAM" id="Coils"/>
    </source>
</evidence>
<gene>
    <name evidence="3" type="ORF">CAUJ_LOCUS11346</name>
</gene>
<feature type="coiled-coil region" evidence="1">
    <location>
        <begin position="59"/>
        <end position="93"/>
    </location>
</feature>
<dbReference type="EMBL" id="CAJGYM010000055">
    <property type="protein sequence ID" value="CAD6195427.1"/>
    <property type="molecule type" value="Genomic_DNA"/>
</dbReference>
<name>A0A8S1HK94_9PELO</name>
<dbReference type="Proteomes" id="UP000835052">
    <property type="component" value="Unassembled WGS sequence"/>
</dbReference>
<keyword evidence="1" id="KW-0175">Coiled coil</keyword>
<accession>A0A8S1HK94</accession>
<feature type="region of interest" description="Disordered" evidence="2">
    <location>
        <begin position="208"/>
        <end position="266"/>
    </location>
</feature>
<keyword evidence="4" id="KW-1185">Reference proteome</keyword>
<protein>
    <submittedName>
        <fullName evidence="3">Uncharacterized protein</fullName>
    </submittedName>
</protein>
<evidence type="ECO:0000313" key="3">
    <source>
        <dbReference type="EMBL" id="CAD6195427.1"/>
    </source>
</evidence>
<organism evidence="3 4">
    <name type="scientific">Caenorhabditis auriculariae</name>
    <dbReference type="NCBI Taxonomy" id="2777116"/>
    <lineage>
        <taxon>Eukaryota</taxon>
        <taxon>Metazoa</taxon>
        <taxon>Ecdysozoa</taxon>
        <taxon>Nematoda</taxon>
        <taxon>Chromadorea</taxon>
        <taxon>Rhabditida</taxon>
        <taxon>Rhabditina</taxon>
        <taxon>Rhabditomorpha</taxon>
        <taxon>Rhabditoidea</taxon>
        <taxon>Rhabditidae</taxon>
        <taxon>Peloderinae</taxon>
        <taxon>Caenorhabditis</taxon>
    </lineage>
</organism>
<dbReference type="OrthoDB" id="5856551at2759"/>
<reference evidence="3" key="1">
    <citation type="submission" date="2020-10" db="EMBL/GenBank/DDBJ databases">
        <authorList>
            <person name="Kikuchi T."/>
        </authorList>
    </citation>
    <scope>NUCLEOTIDE SEQUENCE</scope>
    <source>
        <strain evidence="3">NKZ352</strain>
    </source>
</reference>
<comment type="caution">
    <text evidence="3">The sequence shown here is derived from an EMBL/GenBank/DDBJ whole genome shotgun (WGS) entry which is preliminary data.</text>
</comment>
<evidence type="ECO:0000256" key="2">
    <source>
        <dbReference type="SAM" id="MobiDB-lite"/>
    </source>
</evidence>
<dbReference type="AlphaFoldDB" id="A0A8S1HK94"/>
<sequence length="266" mass="29903">MEEDPDGRCQNPLCQNLRENAKAQSDKTGKQKNLKVKVTSLDQITREQTNKLLGEQNLIKKFEADAALMQSELKQWKEKAEVFRKHAEEANNSIAKANEIRQKYDTLLQYAEKLDVNRSDIKKKYMTSVTIAQDSQKRAAELEKRLQTSKYHAENLRNELKGFKKYAPQVMRLVDALAQSKSFQDLPSNLKNDIEIFRRGDARIVFGSPVGTSIDDSNPVVPEDVEESTSVPSQFSSSSAYDLNGLGLSLSDDEDVTPTASLSKTA</sequence>
<proteinExistence type="predicted"/>